<sequence length="93" mass="10528">MNFQYIQSEIKPAEKKGGRETERDNFSNSSIHHISSEGVERKRNETRPISPTNTHTPPLTKAKVFARERAVIRVEISKSCGNLSERGIEFGSQ</sequence>
<feature type="compositionally biased region" description="Polar residues" evidence="1">
    <location>
        <begin position="47"/>
        <end position="57"/>
    </location>
</feature>
<evidence type="ECO:0000313" key="2">
    <source>
        <dbReference type="EMBL" id="KAL1563914.1"/>
    </source>
</evidence>
<proteinExistence type="predicted"/>
<name>A0ABD1I5B2_SALDI</name>
<accession>A0ABD1I5B2</accession>
<evidence type="ECO:0000313" key="3">
    <source>
        <dbReference type="Proteomes" id="UP001567538"/>
    </source>
</evidence>
<reference evidence="2 3" key="1">
    <citation type="submission" date="2024-06" db="EMBL/GenBank/DDBJ databases">
        <title>A chromosome level genome sequence of Diviner's sage (Salvia divinorum).</title>
        <authorList>
            <person name="Ford S.A."/>
            <person name="Ro D.-K."/>
            <person name="Ness R.W."/>
            <person name="Phillips M.A."/>
        </authorList>
    </citation>
    <scope>NUCLEOTIDE SEQUENCE [LARGE SCALE GENOMIC DNA]</scope>
    <source>
        <strain evidence="2">SAF-2024a</strain>
        <tissue evidence="2">Leaf</tissue>
    </source>
</reference>
<feature type="region of interest" description="Disordered" evidence="1">
    <location>
        <begin position="1"/>
        <end position="61"/>
    </location>
</feature>
<feature type="compositionally biased region" description="Basic and acidic residues" evidence="1">
    <location>
        <begin position="11"/>
        <end position="25"/>
    </location>
</feature>
<feature type="compositionally biased region" description="Basic and acidic residues" evidence="1">
    <location>
        <begin position="34"/>
        <end position="46"/>
    </location>
</feature>
<gene>
    <name evidence="2" type="ORF">AAHA92_06331</name>
</gene>
<evidence type="ECO:0000256" key="1">
    <source>
        <dbReference type="SAM" id="MobiDB-lite"/>
    </source>
</evidence>
<protein>
    <submittedName>
        <fullName evidence="2">Uncharacterized protein</fullName>
    </submittedName>
</protein>
<dbReference type="Proteomes" id="UP001567538">
    <property type="component" value="Unassembled WGS sequence"/>
</dbReference>
<keyword evidence="3" id="KW-1185">Reference proteome</keyword>
<dbReference type="EMBL" id="JBEAFC010000003">
    <property type="protein sequence ID" value="KAL1563914.1"/>
    <property type="molecule type" value="Genomic_DNA"/>
</dbReference>
<dbReference type="AlphaFoldDB" id="A0ABD1I5B2"/>
<organism evidence="2 3">
    <name type="scientific">Salvia divinorum</name>
    <name type="common">Maria pastora</name>
    <name type="synonym">Diviner's sage</name>
    <dbReference type="NCBI Taxonomy" id="28513"/>
    <lineage>
        <taxon>Eukaryota</taxon>
        <taxon>Viridiplantae</taxon>
        <taxon>Streptophyta</taxon>
        <taxon>Embryophyta</taxon>
        <taxon>Tracheophyta</taxon>
        <taxon>Spermatophyta</taxon>
        <taxon>Magnoliopsida</taxon>
        <taxon>eudicotyledons</taxon>
        <taxon>Gunneridae</taxon>
        <taxon>Pentapetalae</taxon>
        <taxon>asterids</taxon>
        <taxon>lamiids</taxon>
        <taxon>Lamiales</taxon>
        <taxon>Lamiaceae</taxon>
        <taxon>Nepetoideae</taxon>
        <taxon>Mentheae</taxon>
        <taxon>Salviinae</taxon>
        <taxon>Salvia</taxon>
        <taxon>Salvia subgen. Calosphace</taxon>
    </lineage>
</organism>
<comment type="caution">
    <text evidence="2">The sequence shown here is derived from an EMBL/GenBank/DDBJ whole genome shotgun (WGS) entry which is preliminary data.</text>
</comment>